<protein>
    <recommendedName>
        <fullName evidence="4">MYCBP-associated protein</fullName>
    </recommendedName>
</protein>
<feature type="compositionally biased region" description="Basic and acidic residues" evidence="1">
    <location>
        <begin position="1"/>
        <end position="20"/>
    </location>
</feature>
<reference evidence="2 3" key="1">
    <citation type="submission" date="2024-02" db="EMBL/GenBank/DDBJ databases">
        <title>Chromosome-scale genome assembly of the rough periwinkle Littorina saxatilis.</title>
        <authorList>
            <person name="De Jode A."/>
            <person name="Faria R."/>
            <person name="Formenti G."/>
            <person name="Sims Y."/>
            <person name="Smith T.P."/>
            <person name="Tracey A."/>
            <person name="Wood J.M.D."/>
            <person name="Zagrodzka Z.B."/>
            <person name="Johannesson K."/>
            <person name="Butlin R.K."/>
            <person name="Leder E.H."/>
        </authorList>
    </citation>
    <scope>NUCLEOTIDE SEQUENCE [LARGE SCALE GENOMIC DNA]</scope>
    <source>
        <strain evidence="2">Snail1</strain>
        <tissue evidence="2">Muscle</tissue>
    </source>
</reference>
<dbReference type="Pfam" id="PF14646">
    <property type="entry name" value="MYCBPAP"/>
    <property type="match status" value="1"/>
</dbReference>
<dbReference type="AlphaFoldDB" id="A0AAN9BQP4"/>
<proteinExistence type="predicted"/>
<dbReference type="PANTHER" id="PTHR48421">
    <property type="entry name" value="MYCBP-ASSOCIATED PROTEIN"/>
    <property type="match status" value="1"/>
</dbReference>
<organism evidence="2 3">
    <name type="scientific">Littorina saxatilis</name>
    <dbReference type="NCBI Taxonomy" id="31220"/>
    <lineage>
        <taxon>Eukaryota</taxon>
        <taxon>Metazoa</taxon>
        <taxon>Spiralia</taxon>
        <taxon>Lophotrochozoa</taxon>
        <taxon>Mollusca</taxon>
        <taxon>Gastropoda</taxon>
        <taxon>Caenogastropoda</taxon>
        <taxon>Littorinimorpha</taxon>
        <taxon>Littorinoidea</taxon>
        <taxon>Littorinidae</taxon>
        <taxon>Littorina</taxon>
    </lineage>
</organism>
<feature type="region of interest" description="Disordered" evidence="1">
    <location>
        <begin position="594"/>
        <end position="642"/>
    </location>
</feature>
<name>A0AAN9BQP4_9CAEN</name>
<feature type="region of interest" description="Disordered" evidence="1">
    <location>
        <begin position="1"/>
        <end position="36"/>
    </location>
</feature>
<dbReference type="Proteomes" id="UP001374579">
    <property type="component" value="Unassembled WGS sequence"/>
</dbReference>
<sequence>MPMKMREKTLSKQSLESKKAEAKKKKKRGSMAHFMNPHNQESFDELHDELSLEEVDVYSDLRYTPITRHHQEELLLWPMGEVSVKRPRPLPVVRKVRTPSPPRRRFLLPLGEVEGMEVFSRETSMMERRCKALEMKTDMMINKCVTDLRMKTLKTQERTLRNWETECQQRNALCRTMACKSGVAPENLVSTRLCTLPPLQNHSGPSYGPESDFPQRTQSARYYPGTAFFLLPEYIGPEDDCLMVCLKWSERQFYKPPISIVKPDLDEEILFNDYRGNRPETTSEQDTLKQLCIRGVGLLPEPVSESARNTSLTAETSWSSELRDFCFRRTSSQSQRSLSRFEPYPCGPRLESPYFVRNIVPAFKLDRFTFMWGQYWFHGIVEIGIVSNAGEKGSTQILLANPGCCVMRYSWRRVPRVDHFNTGRYRTSPFIFDFSDGIILPEQKVSLRVEFFSKIPGRWTERWYVKTTPSVGVRKTGEIPVNVWGQAMDIDANAKKRNLMDDELEMSAVQRLSERSVWDLITFLPIRSRHSLMKEVFPPVEEGRHPDDIAAFHEKNPGLYYHSKPMNSLLAAHVLLDKVLNPIGDHVEKSFRRPSSASVTFRQGKPKPSRGRSPGAQRKISTLSGKAVRTTPISKPKSDRPRALSYTPEAMWFHKCVQSYQYPRAEVVAKEFHSLALCLDEEPASNKEKILKMVNMSILSMSKRSFSSPMRHYKDLMMRAALSRLFDDISSAERKLRYDLGLLEDQRFKQLATFGNESSQTSSSAGSERVTKGGGTTRSTRGSGVGFNIPSKLASTSSLDNGSKVNLESLLIAATGGGEEGGKGGEGEPVAPIDWTATAPRQWKEKLTTLVYSHLVGLLDSVQPVLNHDGFWLNPLKPRPEK</sequence>
<feature type="compositionally biased region" description="Low complexity" evidence="1">
    <location>
        <begin position="758"/>
        <end position="767"/>
    </location>
</feature>
<feature type="region of interest" description="Disordered" evidence="1">
    <location>
        <begin position="754"/>
        <end position="787"/>
    </location>
</feature>
<feature type="compositionally biased region" description="Basic residues" evidence="1">
    <location>
        <begin position="21"/>
        <end position="30"/>
    </location>
</feature>
<evidence type="ECO:0000256" key="1">
    <source>
        <dbReference type="SAM" id="MobiDB-lite"/>
    </source>
</evidence>
<dbReference type="PANTHER" id="PTHR48421:SF1">
    <property type="entry name" value="MYCBP-ASSOCIATED PROTEIN"/>
    <property type="match status" value="1"/>
</dbReference>
<evidence type="ECO:0000313" key="2">
    <source>
        <dbReference type="EMBL" id="KAK7109464.1"/>
    </source>
</evidence>
<keyword evidence="3" id="KW-1185">Reference proteome</keyword>
<dbReference type="EMBL" id="JBAMIC010000003">
    <property type="protein sequence ID" value="KAK7109464.1"/>
    <property type="molecule type" value="Genomic_DNA"/>
</dbReference>
<evidence type="ECO:0008006" key="4">
    <source>
        <dbReference type="Google" id="ProtNLM"/>
    </source>
</evidence>
<dbReference type="InterPro" id="IPR032707">
    <property type="entry name" value="MYCBPAP"/>
</dbReference>
<gene>
    <name evidence="2" type="ORF">V1264_013498</name>
</gene>
<accession>A0AAN9BQP4</accession>
<evidence type="ECO:0000313" key="3">
    <source>
        <dbReference type="Proteomes" id="UP001374579"/>
    </source>
</evidence>
<comment type="caution">
    <text evidence="2">The sequence shown here is derived from an EMBL/GenBank/DDBJ whole genome shotgun (WGS) entry which is preliminary data.</text>
</comment>